<protein>
    <submittedName>
        <fullName evidence="1">Transcriptional regulator</fullName>
    </submittedName>
</protein>
<gene>
    <name evidence="1" type="ORF">BUW47_04275</name>
</gene>
<dbReference type="AlphaFoldDB" id="A0A1L7GUD7"/>
<name>A0A1L7GUD7_LIMFE</name>
<dbReference type="EMBL" id="CP019030">
    <property type="protein sequence ID" value="APU45700.1"/>
    <property type="molecule type" value="Genomic_DNA"/>
</dbReference>
<dbReference type="Proteomes" id="UP000185427">
    <property type="component" value="Chromosome"/>
</dbReference>
<proteinExistence type="predicted"/>
<dbReference type="SUPFAM" id="SSF53850">
    <property type="entry name" value="Periplasmic binding protein-like II"/>
    <property type="match status" value="1"/>
</dbReference>
<dbReference type="OrthoDB" id="79118at2"/>
<dbReference type="RefSeq" id="WP_075667259.1">
    <property type="nucleotide sequence ID" value="NZ_CP019030.1"/>
</dbReference>
<organism evidence="1 2">
    <name type="scientific">Limosilactobacillus fermentum</name>
    <name type="common">Lactobacillus fermentum</name>
    <dbReference type="NCBI Taxonomy" id="1613"/>
    <lineage>
        <taxon>Bacteria</taxon>
        <taxon>Bacillati</taxon>
        <taxon>Bacillota</taxon>
        <taxon>Bacilli</taxon>
        <taxon>Lactobacillales</taxon>
        <taxon>Lactobacillaceae</taxon>
        <taxon>Limosilactobacillus</taxon>
    </lineage>
</organism>
<evidence type="ECO:0000313" key="1">
    <source>
        <dbReference type="EMBL" id="APU45700.1"/>
    </source>
</evidence>
<sequence>MPEELTDDRLGMVFTTTDLTGPDLISQPLGVEHLFVNLDRFLPQANQTAVSFKDLAGLSFVVLDDIGAWKDVIGKEIEDAHFMCQDERDAMDEITRYSNFPYFTTNVTAADPSYHPVPANNRVERSIKGPKAELTIYVTVKRQRQTQVQPLVDRLKAAWAKLPTTPTTGGTNVLK</sequence>
<evidence type="ECO:0000313" key="2">
    <source>
        <dbReference type="Proteomes" id="UP000185427"/>
    </source>
</evidence>
<accession>A0A1L7GUD7</accession>
<reference evidence="1 2" key="1">
    <citation type="submission" date="2016-12" db="EMBL/GenBank/DDBJ databases">
        <title>Complete Genome Sequence of Lactobacillus fermentum Strain SNUV175, a Probiotic for Treatment of Bacterial Vaginosis.</title>
        <authorList>
            <person name="Lee S."/>
            <person name="You H.J."/>
            <person name="Kwon B."/>
            <person name="Ko G."/>
        </authorList>
    </citation>
    <scope>NUCLEOTIDE SEQUENCE [LARGE SCALE GENOMIC DNA]</scope>
    <source>
        <strain evidence="1 2">SNUV175</strain>
    </source>
</reference>